<evidence type="ECO:0000313" key="1">
    <source>
        <dbReference type="EMBL" id="KDQ59602.1"/>
    </source>
</evidence>
<name>A0A067Q7Y3_9AGAM</name>
<dbReference type="Proteomes" id="UP000027265">
    <property type="component" value="Unassembled WGS sequence"/>
</dbReference>
<gene>
    <name evidence="1" type="ORF">JAAARDRAFT_626359</name>
</gene>
<sequence length="229" mass="26157">MYEDSISSDQAQTLWCVHWFCARRSIYWVPTPPCGFIDECLRGHLSLCPWPRKDHLQVRLNRGWYLHSSSGIAHSTNSTSYPPRLHIHPLQLGVVWGSFLWPCRWVHRNRGFLRLLITLFAFNHHSMFAFGSLVGRQGRCGLGFLVLLESWCPWPLISFVPSLPCLLSLTSVHSYPFAVGDDLLGVRIHSALLQLPFVILDQVRAKTTLSSNLLIHSYSGGTYYHLRSS</sequence>
<dbReference type="HOGENOM" id="CLU_1209985_0_0_1"/>
<evidence type="ECO:0000313" key="2">
    <source>
        <dbReference type="Proteomes" id="UP000027265"/>
    </source>
</evidence>
<accession>A0A067Q7Y3</accession>
<keyword evidence="2" id="KW-1185">Reference proteome</keyword>
<organism evidence="1 2">
    <name type="scientific">Jaapia argillacea MUCL 33604</name>
    <dbReference type="NCBI Taxonomy" id="933084"/>
    <lineage>
        <taxon>Eukaryota</taxon>
        <taxon>Fungi</taxon>
        <taxon>Dikarya</taxon>
        <taxon>Basidiomycota</taxon>
        <taxon>Agaricomycotina</taxon>
        <taxon>Agaricomycetes</taxon>
        <taxon>Agaricomycetidae</taxon>
        <taxon>Jaapiales</taxon>
        <taxon>Jaapiaceae</taxon>
        <taxon>Jaapia</taxon>
    </lineage>
</organism>
<dbReference type="EMBL" id="KL197715">
    <property type="protein sequence ID" value="KDQ59602.1"/>
    <property type="molecule type" value="Genomic_DNA"/>
</dbReference>
<dbReference type="InParanoid" id="A0A067Q7Y3"/>
<proteinExistence type="predicted"/>
<dbReference type="AlphaFoldDB" id="A0A067Q7Y3"/>
<reference evidence="2" key="1">
    <citation type="journal article" date="2014" name="Proc. Natl. Acad. Sci. U.S.A.">
        <title>Extensive sampling of basidiomycete genomes demonstrates inadequacy of the white-rot/brown-rot paradigm for wood decay fungi.</title>
        <authorList>
            <person name="Riley R."/>
            <person name="Salamov A.A."/>
            <person name="Brown D.W."/>
            <person name="Nagy L.G."/>
            <person name="Floudas D."/>
            <person name="Held B.W."/>
            <person name="Levasseur A."/>
            <person name="Lombard V."/>
            <person name="Morin E."/>
            <person name="Otillar R."/>
            <person name="Lindquist E.A."/>
            <person name="Sun H."/>
            <person name="LaButti K.M."/>
            <person name="Schmutz J."/>
            <person name="Jabbour D."/>
            <person name="Luo H."/>
            <person name="Baker S.E."/>
            <person name="Pisabarro A.G."/>
            <person name="Walton J.D."/>
            <person name="Blanchette R.A."/>
            <person name="Henrissat B."/>
            <person name="Martin F."/>
            <person name="Cullen D."/>
            <person name="Hibbett D.S."/>
            <person name="Grigoriev I.V."/>
        </authorList>
    </citation>
    <scope>NUCLEOTIDE SEQUENCE [LARGE SCALE GENOMIC DNA]</scope>
    <source>
        <strain evidence="2">MUCL 33604</strain>
    </source>
</reference>
<protein>
    <submittedName>
        <fullName evidence="1">Uncharacterized protein</fullName>
    </submittedName>
</protein>